<organism evidence="1">
    <name type="scientific">Brassica oleracea</name>
    <name type="common">Wild cabbage</name>
    <dbReference type="NCBI Taxonomy" id="3712"/>
    <lineage>
        <taxon>Eukaryota</taxon>
        <taxon>Viridiplantae</taxon>
        <taxon>Streptophyta</taxon>
        <taxon>Embryophyta</taxon>
        <taxon>Tracheophyta</taxon>
        <taxon>Spermatophyta</taxon>
        <taxon>Magnoliopsida</taxon>
        <taxon>eudicotyledons</taxon>
        <taxon>Gunneridae</taxon>
        <taxon>Pentapetalae</taxon>
        <taxon>rosids</taxon>
        <taxon>malvids</taxon>
        <taxon>Brassicales</taxon>
        <taxon>Brassicaceae</taxon>
        <taxon>Brassiceae</taxon>
        <taxon>Brassica</taxon>
    </lineage>
</organism>
<evidence type="ECO:0000313" key="1">
    <source>
        <dbReference type="EMBL" id="VDD43956.1"/>
    </source>
</evidence>
<name>A0A3P6F215_BRAOL</name>
<accession>A0A3P6F215</accession>
<dbReference type="AlphaFoldDB" id="A0A3P6F215"/>
<protein>
    <submittedName>
        <fullName evidence="1">Uncharacterized protein</fullName>
    </submittedName>
</protein>
<sequence>MSNMPTMIICVSSLLLKSGNRVKFNPNFTQPNMDLVDQFKTSLPNDSLALTNDDSTQWSIGTATFVRAKFFVINEKRTIREIIDSTLVYKLKTLHFS</sequence>
<dbReference type="EMBL" id="LR031877">
    <property type="protein sequence ID" value="VDD43956.1"/>
    <property type="molecule type" value="Genomic_DNA"/>
</dbReference>
<gene>
    <name evidence="1" type="ORF">BOLC5T31503H</name>
</gene>
<proteinExistence type="predicted"/>
<reference evidence="1" key="1">
    <citation type="submission" date="2018-11" db="EMBL/GenBank/DDBJ databases">
        <authorList>
            <consortium name="Genoscope - CEA"/>
            <person name="William W."/>
        </authorList>
    </citation>
    <scope>NUCLEOTIDE SEQUENCE</scope>
</reference>